<sequence>MLPAEPYTSALAVALLDDPTHPDPRRIATRKDFGRELTLVKDAVGLTVRRLAGELDVPPSTLGGYFAGTHLPSLQPHGLLPRLLRACGVVDREALEDWHRAYWRVKRATDDHGSQETREPETDQAGYAGPASSALMADGSRPVSVSTRPPLGRVGGDHEIRGREALVRMLVTAVEGSSLLREDPSVHVLHGLGGCGKSTVALVTARAALAAEVRTWWLVADDMAVLTAGMLSIAMELGADPDELRLGSLQDIVWRLLEGLEKPWLLVLDNADDPPGALSLGGRPVTDGTGWLRDAGHSLGTVIVTSCDRSESSWGAPPPPWLVLHEVECLPAVVGADVLLELAGRKDDLGTRTEAARVAERLGGLPLALILAGRYLAEIADMPESWITPDLPTGFSSYLESLKRGMEPTSLLAAKAANPPAGPEHVTVGRTWELALDLLAARGLTEARRILQLLACLGSTPVPYELVLNSQAISASSLFAPLSPRLTWETLRGLEALGLIDLTTASVGGPNGDRAVRLLTLHPVVRDVSRWHADVRAMSGDFVALTVALLGSAVEHRDPKHPRDWARWSLLTDHCAAPLDLIDDHGLESGAAPPSAVDLANRAAGYLRAVGQLGRSEASYARVRSTATRILSSDDPRLLTVLHDTARLHYDQGRLREAEREFREVLDLRQKRLGHDHPDTLTSRHHLGRTLLRRGTPQEAGILFESTFRTRSTVLGATHPDTLTSHNSLGDHLSARGEHSGARQVYERVLALRTEHLGPRHPATLVTRHYLAQTRYRSGEHAEATEELRSLADTNSRLRGADHPRTLSVLATLADVLHDSGRIDEAWELATSLVERRRRLLGNAHRDTLASRYRLGLIMFDLGELDTAEETLGDVLVDRQRAYGLRHPATVMTQETLDAVRRHRA</sequence>
<dbReference type="InterPro" id="IPR011990">
    <property type="entry name" value="TPR-like_helical_dom_sf"/>
</dbReference>
<gene>
    <name evidence="2" type="ORF">ABR748_14310</name>
</gene>
<dbReference type="PANTHER" id="PTHR46082:SF6">
    <property type="entry name" value="AAA+ ATPASE DOMAIN-CONTAINING PROTEIN-RELATED"/>
    <property type="match status" value="1"/>
</dbReference>
<evidence type="ECO:0000256" key="1">
    <source>
        <dbReference type="SAM" id="MobiDB-lite"/>
    </source>
</evidence>
<dbReference type="PANTHER" id="PTHR46082">
    <property type="entry name" value="ATP/GTP-BINDING PROTEIN-RELATED"/>
    <property type="match status" value="1"/>
</dbReference>
<dbReference type="Pfam" id="PF13424">
    <property type="entry name" value="TPR_12"/>
    <property type="match status" value="3"/>
</dbReference>
<organism evidence="2 3">
    <name type="scientific">Streptomyces microflavus</name>
    <name type="common">Streptomyces lipmanii</name>
    <dbReference type="NCBI Taxonomy" id="1919"/>
    <lineage>
        <taxon>Bacteria</taxon>
        <taxon>Bacillati</taxon>
        <taxon>Actinomycetota</taxon>
        <taxon>Actinomycetes</taxon>
        <taxon>Kitasatosporales</taxon>
        <taxon>Streptomycetaceae</taxon>
        <taxon>Streptomyces</taxon>
    </lineage>
</organism>
<keyword evidence="3" id="KW-1185">Reference proteome</keyword>
<dbReference type="RefSeq" id="WP_350239852.1">
    <property type="nucleotide sequence ID" value="NZ_JBEJUE010000010.1"/>
</dbReference>
<dbReference type="InterPro" id="IPR001387">
    <property type="entry name" value="Cro/C1-type_HTH"/>
</dbReference>
<comment type="caution">
    <text evidence="2">The sequence shown here is derived from an EMBL/GenBank/DDBJ whole genome shotgun (WGS) entry which is preliminary data.</text>
</comment>
<dbReference type="InterPro" id="IPR053137">
    <property type="entry name" value="NLR-like"/>
</dbReference>
<dbReference type="Proteomes" id="UP001456562">
    <property type="component" value="Unassembled WGS sequence"/>
</dbReference>
<dbReference type="InterPro" id="IPR027417">
    <property type="entry name" value="P-loop_NTPase"/>
</dbReference>
<dbReference type="SUPFAM" id="SSF52540">
    <property type="entry name" value="P-loop containing nucleoside triphosphate hydrolases"/>
    <property type="match status" value="1"/>
</dbReference>
<protein>
    <submittedName>
        <fullName evidence="2">Tetratricopeptide repeat protein</fullName>
    </submittedName>
</protein>
<reference evidence="2 3" key="1">
    <citation type="submission" date="2024-01" db="EMBL/GenBank/DDBJ databases">
        <title>Metagenomic exploration of the rhizosphere soil microbial community and their significance in facilitating the development of wild simulated ginseng.</title>
        <authorList>
            <person name="Huang J."/>
        </authorList>
    </citation>
    <scope>NUCLEOTIDE SEQUENCE [LARGE SCALE GENOMIC DNA]</scope>
    <source>
        <strain evidence="2 3">WY141</strain>
    </source>
</reference>
<accession>A0ABV1Q2K5</accession>
<evidence type="ECO:0000313" key="2">
    <source>
        <dbReference type="EMBL" id="MER0425388.1"/>
    </source>
</evidence>
<dbReference type="Pfam" id="PF13560">
    <property type="entry name" value="HTH_31"/>
    <property type="match status" value="1"/>
</dbReference>
<dbReference type="Gene3D" id="3.40.50.300">
    <property type="entry name" value="P-loop containing nucleotide triphosphate hydrolases"/>
    <property type="match status" value="1"/>
</dbReference>
<proteinExistence type="predicted"/>
<dbReference type="CDD" id="cd00093">
    <property type="entry name" value="HTH_XRE"/>
    <property type="match status" value="1"/>
</dbReference>
<dbReference type="Gene3D" id="1.25.40.10">
    <property type="entry name" value="Tetratricopeptide repeat domain"/>
    <property type="match status" value="2"/>
</dbReference>
<name>A0ABV1Q2K5_STRMI</name>
<dbReference type="SUPFAM" id="SSF48452">
    <property type="entry name" value="TPR-like"/>
    <property type="match status" value="2"/>
</dbReference>
<dbReference type="PRINTS" id="PR00364">
    <property type="entry name" value="DISEASERSIST"/>
</dbReference>
<dbReference type="EMBL" id="JBEJUE010000010">
    <property type="protein sequence ID" value="MER0425388.1"/>
    <property type="molecule type" value="Genomic_DNA"/>
</dbReference>
<feature type="compositionally biased region" description="Basic and acidic residues" evidence="1">
    <location>
        <begin position="109"/>
        <end position="121"/>
    </location>
</feature>
<evidence type="ECO:0000313" key="3">
    <source>
        <dbReference type="Proteomes" id="UP001456562"/>
    </source>
</evidence>
<feature type="region of interest" description="Disordered" evidence="1">
    <location>
        <begin position="109"/>
        <end position="157"/>
    </location>
</feature>